<sequence length="217" mass="23331">MKYPAVLARRRALFCAAAALIVLAAAIAFSMRWKGAEAGDGNFSEAERPGYGNTFARLSSTELDAAHGAAGTLRLSGADDCLGLVTFCGEDGEVKLEWHCNTGTPYAVELGEDRFYVLLETETGGQLRCLSLADGEELWRCESAQGLCDLGLLEDGTLCVIGLESALVLDAQGVTVYEYEYGSQPLGWGFEAGYAVIISENGRVELYAEGERVYNEE</sequence>
<reference evidence="1" key="1">
    <citation type="submission" date="2020-10" db="EMBL/GenBank/DDBJ databases">
        <authorList>
            <person name="Gilroy R."/>
        </authorList>
    </citation>
    <scope>NUCLEOTIDE SEQUENCE</scope>
    <source>
        <strain evidence="1">ChiHecec3B27-6122</strain>
    </source>
</reference>
<reference evidence="1" key="2">
    <citation type="journal article" date="2021" name="PeerJ">
        <title>Extensive microbial diversity within the chicken gut microbiome revealed by metagenomics and culture.</title>
        <authorList>
            <person name="Gilroy R."/>
            <person name="Ravi A."/>
            <person name="Getino M."/>
            <person name="Pursley I."/>
            <person name="Horton D.L."/>
            <person name="Alikhan N.F."/>
            <person name="Baker D."/>
            <person name="Gharbi K."/>
            <person name="Hall N."/>
            <person name="Watson M."/>
            <person name="Adriaenssens E.M."/>
            <person name="Foster-Nyarko E."/>
            <person name="Jarju S."/>
            <person name="Secka A."/>
            <person name="Antonio M."/>
            <person name="Oren A."/>
            <person name="Chaudhuri R.R."/>
            <person name="La Ragione R."/>
            <person name="Hildebrand F."/>
            <person name="Pallen M.J."/>
        </authorList>
    </citation>
    <scope>NUCLEOTIDE SEQUENCE</scope>
    <source>
        <strain evidence="1">ChiHecec3B27-6122</strain>
    </source>
</reference>
<organism evidence="1 2">
    <name type="scientific">Candidatus Scatomorpha pullistercoris</name>
    <dbReference type="NCBI Taxonomy" id="2840929"/>
    <lineage>
        <taxon>Bacteria</taxon>
        <taxon>Bacillati</taxon>
        <taxon>Bacillota</taxon>
        <taxon>Clostridia</taxon>
        <taxon>Eubacteriales</taxon>
        <taxon>Candidatus Scatomorpha</taxon>
    </lineage>
</organism>
<evidence type="ECO:0008006" key="3">
    <source>
        <dbReference type="Google" id="ProtNLM"/>
    </source>
</evidence>
<name>A0A9D1K8N5_9FIRM</name>
<dbReference type="EMBL" id="DVJS01000151">
    <property type="protein sequence ID" value="HIS97539.1"/>
    <property type="molecule type" value="Genomic_DNA"/>
</dbReference>
<comment type="caution">
    <text evidence="1">The sequence shown here is derived from an EMBL/GenBank/DDBJ whole genome shotgun (WGS) entry which is preliminary data.</text>
</comment>
<accession>A0A9D1K8N5</accession>
<dbReference type="InterPro" id="IPR011047">
    <property type="entry name" value="Quinoprotein_ADH-like_sf"/>
</dbReference>
<evidence type="ECO:0000313" key="1">
    <source>
        <dbReference type="EMBL" id="HIS97539.1"/>
    </source>
</evidence>
<dbReference type="Proteomes" id="UP000886876">
    <property type="component" value="Unassembled WGS sequence"/>
</dbReference>
<dbReference type="SUPFAM" id="SSF50998">
    <property type="entry name" value="Quinoprotein alcohol dehydrogenase-like"/>
    <property type="match status" value="1"/>
</dbReference>
<proteinExistence type="predicted"/>
<protein>
    <recommendedName>
        <fullName evidence="3">PQQ-binding-like beta-propeller repeat protein</fullName>
    </recommendedName>
</protein>
<evidence type="ECO:0000313" key="2">
    <source>
        <dbReference type="Proteomes" id="UP000886876"/>
    </source>
</evidence>
<gene>
    <name evidence="1" type="ORF">IAD42_06135</name>
</gene>
<dbReference type="AlphaFoldDB" id="A0A9D1K8N5"/>